<accession>A0A8J3D3S3</accession>
<feature type="domain" description="FAD dependent oxidoreductase" evidence="1">
    <location>
        <begin position="4"/>
        <end position="395"/>
    </location>
</feature>
<comment type="caution">
    <text evidence="2">The sequence shown here is derived from an EMBL/GenBank/DDBJ whole genome shotgun (WGS) entry which is preliminary data.</text>
</comment>
<gene>
    <name evidence="2" type="primary">dadA</name>
    <name evidence="2" type="ORF">GCM10007390_35040</name>
</gene>
<dbReference type="RefSeq" id="WP_189565812.1">
    <property type="nucleotide sequence ID" value="NZ_BMXF01000003.1"/>
</dbReference>
<dbReference type="InterPro" id="IPR006076">
    <property type="entry name" value="FAD-dep_OxRdtase"/>
</dbReference>
<protein>
    <submittedName>
        <fullName evidence="2">D-amino-acid dehydrogenase</fullName>
    </submittedName>
</protein>
<dbReference type="SUPFAM" id="SSF54373">
    <property type="entry name" value="FAD-linked reductases, C-terminal domain"/>
    <property type="match status" value="1"/>
</dbReference>
<dbReference type="InterPro" id="IPR036188">
    <property type="entry name" value="FAD/NAD-bd_sf"/>
</dbReference>
<evidence type="ECO:0000313" key="3">
    <source>
        <dbReference type="Proteomes" id="UP000598271"/>
    </source>
</evidence>
<proteinExistence type="predicted"/>
<organism evidence="2 3">
    <name type="scientific">Persicitalea jodogahamensis</name>
    <dbReference type="NCBI Taxonomy" id="402147"/>
    <lineage>
        <taxon>Bacteria</taxon>
        <taxon>Pseudomonadati</taxon>
        <taxon>Bacteroidota</taxon>
        <taxon>Cytophagia</taxon>
        <taxon>Cytophagales</taxon>
        <taxon>Spirosomataceae</taxon>
        <taxon>Persicitalea</taxon>
    </lineage>
</organism>
<reference evidence="2 3" key="1">
    <citation type="journal article" date="2014" name="Int. J. Syst. Evol. Microbiol.">
        <title>Complete genome sequence of Corynebacterium casei LMG S-19264T (=DSM 44701T), isolated from a smear-ripened cheese.</title>
        <authorList>
            <consortium name="US DOE Joint Genome Institute (JGI-PGF)"/>
            <person name="Walter F."/>
            <person name="Albersmeier A."/>
            <person name="Kalinowski J."/>
            <person name="Ruckert C."/>
        </authorList>
    </citation>
    <scope>NUCLEOTIDE SEQUENCE [LARGE SCALE GENOMIC DNA]</scope>
    <source>
        <strain evidence="2 3">KCTC 12866</strain>
    </source>
</reference>
<dbReference type="PANTHER" id="PTHR13847">
    <property type="entry name" value="SARCOSINE DEHYDROGENASE-RELATED"/>
    <property type="match status" value="1"/>
</dbReference>
<evidence type="ECO:0000259" key="1">
    <source>
        <dbReference type="Pfam" id="PF01266"/>
    </source>
</evidence>
<dbReference type="EMBL" id="BMXF01000003">
    <property type="protein sequence ID" value="GHB77838.1"/>
    <property type="molecule type" value="Genomic_DNA"/>
</dbReference>
<dbReference type="Gene3D" id="3.30.9.10">
    <property type="entry name" value="D-Amino Acid Oxidase, subunit A, domain 2"/>
    <property type="match status" value="1"/>
</dbReference>
<sequence length="415" mass="45305">MKSVGIVGGGVSGLFSAYYLLQEGCEVTIIERGNFADGCSFGNAGMIVPSHIIPLAQPGMIAKGMRWMLDAQSPFYVKPRISSALVKWGYLFWKKSTEKHVHYAIPHLRDLSLLSKELYQELASQDDFAFGWEEKGLLMLFKNPGTRHEMEEEAAVANRSGIEARLLSGKETQALEPHVQLTVEGSVFYPGDAHIYPNQLIAGLVSYLKKSGVRFLEDNVVEDFEIQNEKVKSVKTDSGSYSFDEFVIAAGAWSPILTQKLGISLSLQGGKGYSFLAEGLETKMQIPAIMLEARTTATPMGGGVRFAGTLEIAGTDETINMNRVRGIHHSIRQYYPDLEVDFPEEEKVWSGLRPCSPDGLPYIGRVKNFNNLTLATGHGMMGLSLGPATGKLVADTIAGNKASVGVEAFAPGRFN</sequence>
<keyword evidence="3" id="KW-1185">Reference proteome</keyword>
<dbReference type="Pfam" id="PF01266">
    <property type="entry name" value="DAO"/>
    <property type="match status" value="1"/>
</dbReference>
<dbReference type="AlphaFoldDB" id="A0A8J3D3S3"/>
<dbReference type="Proteomes" id="UP000598271">
    <property type="component" value="Unassembled WGS sequence"/>
</dbReference>
<dbReference type="GO" id="GO:0005737">
    <property type="term" value="C:cytoplasm"/>
    <property type="evidence" value="ECO:0007669"/>
    <property type="project" value="TreeGrafter"/>
</dbReference>
<dbReference type="SUPFAM" id="SSF51905">
    <property type="entry name" value="FAD/NAD(P)-binding domain"/>
    <property type="match status" value="1"/>
</dbReference>
<evidence type="ECO:0000313" key="2">
    <source>
        <dbReference type="EMBL" id="GHB77838.1"/>
    </source>
</evidence>
<name>A0A8J3D3S3_9BACT</name>
<dbReference type="Gene3D" id="3.50.50.60">
    <property type="entry name" value="FAD/NAD(P)-binding domain"/>
    <property type="match status" value="2"/>
</dbReference>